<evidence type="ECO:0008006" key="4">
    <source>
        <dbReference type="Google" id="ProtNLM"/>
    </source>
</evidence>
<dbReference type="Proteomes" id="UP000715441">
    <property type="component" value="Unassembled WGS sequence"/>
</dbReference>
<feature type="compositionally biased region" description="Polar residues" evidence="1">
    <location>
        <begin position="285"/>
        <end position="298"/>
    </location>
</feature>
<dbReference type="InterPro" id="IPR038332">
    <property type="entry name" value="PPE_sf"/>
</dbReference>
<dbReference type="Gene3D" id="1.20.1260.20">
    <property type="entry name" value="PPE superfamily"/>
    <property type="match status" value="1"/>
</dbReference>
<feature type="compositionally biased region" description="Pro residues" evidence="1">
    <location>
        <begin position="219"/>
        <end position="230"/>
    </location>
</feature>
<feature type="compositionally biased region" description="Low complexity" evidence="1">
    <location>
        <begin position="383"/>
        <end position="396"/>
    </location>
</feature>
<feature type="compositionally biased region" description="Polar residues" evidence="1">
    <location>
        <begin position="71"/>
        <end position="80"/>
    </location>
</feature>
<sequence>MSVWGLIEGTAEVLGGPAVTAAIEGGKALTKLFGGTETIAGQATMSPEALVKMITSGAGPEGLEGERQENSAKAQTQNQIETDTRRHMTTLESAWTGGGADAAREKLQAATVPVANSSQAMVTNAGVITSQIDSFTNLKNSLHSDVTDNPPQKSFWDTVTPWDTDTENAINANNAKVQENLQAYNTYAQSSQANAPQLKTDYGQVTNLGGGNFEIQQPNLPPDKPGPGPGNPNGTENITGTNNQRTSSVGTTGTNVPKQSTGQTGRTDSPVGSTGIPTYYPGDTGRTSGSLDDTTHSAGYTTPGTTGSSYTPSTFGSSFGPGSSGGADYTSGGLGGGGAFGPIGGGGAAGGSGGAYGSGSGSGGSTGSGALTGGKATGGVAAEAGAAGAASRAGAAGAAGRGGASGMGGMGHGGKGQGGDDEEHQRPSWLVEEDPEGIFGTDEKTAPPVIGL</sequence>
<feature type="region of interest" description="Disordered" evidence="1">
    <location>
        <begin position="57"/>
        <end position="80"/>
    </location>
</feature>
<feature type="compositionally biased region" description="Low complexity" evidence="1">
    <location>
        <begin position="299"/>
        <end position="319"/>
    </location>
</feature>
<evidence type="ECO:0000313" key="3">
    <source>
        <dbReference type="Proteomes" id="UP000715441"/>
    </source>
</evidence>
<dbReference type="EMBL" id="JAAXLS010000049">
    <property type="protein sequence ID" value="NKQ58148.1"/>
    <property type="molecule type" value="Genomic_DNA"/>
</dbReference>
<comment type="caution">
    <text evidence="2">The sequence shown here is derived from an EMBL/GenBank/DDBJ whole genome shotgun (WGS) entry which is preliminary data.</text>
</comment>
<name>A0ABX1JEU6_9PSEU</name>
<feature type="compositionally biased region" description="Gly residues" evidence="1">
    <location>
        <begin position="397"/>
        <end position="417"/>
    </location>
</feature>
<keyword evidence="3" id="KW-1185">Reference proteome</keyword>
<feature type="region of interest" description="Disordered" evidence="1">
    <location>
        <begin position="383"/>
        <end position="452"/>
    </location>
</feature>
<evidence type="ECO:0000313" key="2">
    <source>
        <dbReference type="EMBL" id="NKQ58148.1"/>
    </source>
</evidence>
<gene>
    <name evidence="2" type="ORF">HFP15_35345</name>
</gene>
<feature type="compositionally biased region" description="Low complexity" evidence="1">
    <location>
        <begin position="232"/>
        <end position="243"/>
    </location>
</feature>
<reference evidence="2 3" key="1">
    <citation type="submission" date="2020-04" db="EMBL/GenBank/DDBJ databases">
        <title>Novel species.</title>
        <authorList>
            <person name="Teo W.F.A."/>
            <person name="Lipun K."/>
            <person name="Srisuk N."/>
            <person name="Duangmal K."/>
        </authorList>
    </citation>
    <scope>NUCLEOTIDE SEQUENCE [LARGE SCALE GENOMIC DNA]</scope>
    <source>
        <strain evidence="2 3">K13G38</strain>
    </source>
</reference>
<feature type="compositionally biased region" description="Polar residues" evidence="1">
    <location>
        <begin position="244"/>
        <end position="276"/>
    </location>
</feature>
<evidence type="ECO:0000256" key="1">
    <source>
        <dbReference type="SAM" id="MobiDB-lite"/>
    </source>
</evidence>
<protein>
    <recommendedName>
        <fullName evidence="4">PPE domain-containing protein</fullName>
    </recommendedName>
</protein>
<dbReference type="RefSeq" id="WP_168521700.1">
    <property type="nucleotide sequence ID" value="NZ_JAAXLS010000049.1"/>
</dbReference>
<feature type="region of interest" description="Disordered" evidence="1">
    <location>
        <begin position="204"/>
        <end position="319"/>
    </location>
</feature>
<organism evidence="2 3">
    <name type="scientific">Amycolatopsis acididurans</name>
    <dbReference type="NCBI Taxonomy" id="2724524"/>
    <lineage>
        <taxon>Bacteria</taxon>
        <taxon>Bacillati</taxon>
        <taxon>Actinomycetota</taxon>
        <taxon>Actinomycetes</taxon>
        <taxon>Pseudonocardiales</taxon>
        <taxon>Pseudonocardiaceae</taxon>
        <taxon>Amycolatopsis</taxon>
    </lineage>
</organism>
<proteinExistence type="predicted"/>
<accession>A0ABX1JEU6</accession>